<dbReference type="GO" id="GO:0005219">
    <property type="term" value="F:ryanodine-sensitive calcium-release channel activity"/>
    <property type="evidence" value="ECO:0007669"/>
    <property type="project" value="TreeGrafter"/>
</dbReference>
<feature type="non-terminal residue" evidence="1">
    <location>
        <position position="125"/>
    </location>
</feature>
<organism evidence="1 2">
    <name type="scientific">Mytilus galloprovincialis</name>
    <name type="common">Mediterranean mussel</name>
    <dbReference type="NCBI Taxonomy" id="29158"/>
    <lineage>
        <taxon>Eukaryota</taxon>
        <taxon>Metazoa</taxon>
        <taxon>Spiralia</taxon>
        <taxon>Lophotrochozoa</taxon>
        <taxon>Mollusca</taxon>
        <taxon>Bivalvia</taxon>
        <taxon>Autobranchia</taxon>
        <taxon>Pteriomorphia</taxon>
        <taxon>Mytilida</taxon>
        <taxon>Mytiloidea</taxon>
        <taxon>Mytilidae</taxon>
        <taxon>Mytilinae</taxon>
        <taxon>Mytilus</taxon>
    </lineage>
</organism>
<dbReference type="InterPro" id="IPR015925">
    <property type="entry name" value="Ryanodine_IP3_receptor"/>
</dbReference>
<dbReference type="GO" id="GO:0042383">
    <property type="term" value="C:sarcolemma"/>
    <property type="evidence" value="ECO:0007669"/>
    <property type="project" value="TreeGrafter"/>
</dbReference>
<evidence type="ECO:0000313" key="1">
    <source>
        <dbReference type="EMBL" id="OPL20538.1"/>
    </source>
</evidence>
<dbReference type="GO" id="GO:0014808">
    <property type="term" value="P:release of sequestered calcium ion into cytosol by sarcoplasmic reticulum"/>
    <property type="evidence" value="ECO:0007669"/>
    <property type="project" value="TreeGrafter"/>
</dbReference>
<dbReference type="GO" id="GO:0006941">
    <property type="term" value="P:striated muscle contraction"/>
    <property type="evidence" value="ECO:0007669"/>
    <property type="project" value="TreeGrafter"/>
</dbReference>
<proteinExistence type="predicted"/>
<accession>A0A409V6W2</accession>
<reference evidence="1 2" key="1">
    <citation type="journal article" date="2016" name="PLoS ONE">
        <title>A First Insight into the Genome of the Filter-Feeder Mussel Mytilus galloprovincialis.</title>
        <authorList>
            <person name="Murgarella M."/>
            <person name="Puiu D."/>
            <person name="Novoa B."/>
            <person name="Figueras A."/>
            <person name="Posada D."/>
            <person name="Canchaya C."/>
        </authorList>
    </citation>
    <scope>NUCLEOTIDE SEQUENCE [LARGE SCALE GENOMIC DNA]</scope>
    <source>
        <tissue evidence="1">Muscle</tissue>
    </source>
</reference>
<dbReference type="GO" id="GO:0034704">
    <property type="term" value="C:calcium channel complex"/>
    <property type="evidence" value="ECO:0007669"/>
    <property type="project" value="TreeGrafter"/>
</dbReference>
<dbReference type="EMBL" id="KV605676">
    <property type="protein sequence ID" value="OPL20538.1"/>
    <property type="molecule type" value="Genomic_DNA"/>
</dbReference>
<feature type="non-terminal residue" evidence="1">
    <location>
        <position position="1"/>
    </location>
</feature>
<dbReference type="GO" id="GO:0030018">
    <property type="term" value="C:Z disc"/>
    <property type="evidence" value="ECO:0007669"/>
    <property type="project" value="TreeGrafter"/>
</dbReference>
<dbReference type="Proteomes" id="UP000266721">
    <property type="component" value="Unassembled WGS sequence"/>
</dbReference>
<dbReference type="GO" id="GO:0033017">
    <property type="term" value="C:sarcoplasmic reticulum membrane"/>
    <property type="evidence" value="ECO:0007669"/>
    <property type="project" value="TreeGrafter"/>
</dbReference>
<name>A0A409V6W2_MYTGA</name>
<gene>
    <name evidence="1" type="ORF">AM593_05962</name>
</gene>
<evidence type="ECO:0000313" key="2">
    <source>
        <dbReference type="Proteomes" id="UP000266721"/>
    </source>
</evidence>
<sequence length="125" mass="13818">MPNANKITRSVVKNSPEMVRSSLMPFFNNAADDLAQVVENLMKGRFSHVKGTITRGATSLDYVHMVLLPVLSSMFDHLGRHHFGPDLLTGDIQLSAYRILISLYSLGTTNSSVVERCLKIVVALM</sequence>
<protein>
    <submittedName>
        <fullName evidence="1">Ryanodine receptor</fullName>
    </submittedName>
</protein>
<dbReference type="AlphaFoldDB" id="A0A409V6W2"/>
<keyword evidence="1" id="KW-0675">Receptor</keyword>
<keyword evidence="2" id="KW-1185">Reference proteome</keyword>
<dbReference type="GO" id="GO:0005790">
    <property type="term" value="C:smooth endoplasmic reticulum"/>
    <property type="evidence" value="ECO:0007669"/>
    <property type="project" value="TreeGrafter"/>
</dbReference>
<dbReference type="PANTHER" id="PTHR46399">
    <property type="entry name" value="B30.2/SPRY DOMAIN-CONTAINING PROTEIN"/>
    <property type="match status" value="1"/>
</dbReference>
<dbReference type="PANTHER" id="PTHR46399:SF8">
    <property type="entry name" value="B30.2_SPRY DOMAIN-CONTAINING PROTEIN"/>
    <property type="match status" value="1"/>
</dbReference>